<protein>
    <submittedName>
        <fullName evidence="5">Class V aminotransferase</fullName>
    </submittedName>
</protein>
<dbReference type="InterPro" id="IPR015421">
    <property type="entry name" value="PyrdxlP-dep_Trfase_major"/>
</dbReference>
<dbReference type="PIRSF" id="PIRSF000524">
    <property type="entry name" value="SPT"/>
    <property type="match status" value="1"/>
</dbReference>
<evidence type="ECO:0000259" key="4">
    <source>
        <dbReference type="Pfam" id="PF00266"/>
    </source>
</evidence>
<evidence type="ECO:0000256" key="2">
    <source>
        <dbReference type="ARBA" id="ARBA00009236"/>
    </source>
</evidence>
<dbReference type="Pfam" id="PF00266">
    <property type="entry name" value="Aminotran_5"/>
    <property type="match status" value="1"/>
</dbReference>
<dbReference type="GO" id="GO:0008483">
    <property type="term" value="F:transaminase activity"/>
    <property type="evidence" value="ECO:0007669"/>
    <property type="project" value="UniProtKB-KW"/>
</dbReference>
<dbReference type="Proteomes" id="UP001460888">
    <property type="component" value="Unassembled WGS sequence"/>
</dbReference>
<dbReference type="EMBL" id="APND01000004">
    <property type="protein sequence ID" value="MES1930120.1"/>
    <property type="molecule type" value="Genomic_DNA"/>
</dbReference>
<name>A0ABV2B390_9GAMM</name>
<keyword evidence="3" id="KW-0663">Pyridoxal phosphate</keyword>
<keyword evidence="6" id="KW-1185">Reference proteome</keyword>
<dbReference type="Gene3D" id="3.40.640.10">
    <property type="entry name" value="Type I PLP-dependent aspartate aminotransferase-like (Major domain)"/>
    <property type="match status" value="1"/>
</dbReference>
<dbReference type="RefSeq" id="WP_353112035.1">
    <property type="nucleotide sequence ID" value="NZ_APND01000004.1"/>
</dbReference>
<evidence type="ECO:0000256" key="3">
    <source>
        <dbReference type="ARBA" id="ARBA00022898"/>
    </source>
</evidence>
<comment type="caution">
    <text evidence="5">The sequence shown here is derived from an EMBL/GenBank/DDBJ whole genome shotgun (WGS) entry which is preliminary data.</text>
</comment>
<gene>
    <name evidence="5" type="ORF">SADO_12733</name>
</gene>
<keyword evidence="5" id="KW-0808">Transferase</keyword>
<comment type="cofactor">
    <cofactor evidence="1">
        <name>pyridoxal 5'-phosphate</name>
        <dbReference type="ChEBI" id="CHEBI:597326"/>
    </cofactor>
</comment>
<dbReference type="PANTHER" id="PTHR21152:SF40">
    <property type="entry name" value="ALANINE--GLYOXYLATE AMINOTRANSFERASE"/>
    <property type="match status" value="1"/>
</dbReference>
<evidence type="ECO:0000313" key="5">
    <source>
        <dbReference type="EMBL" id="MES1930120.1"/>
    </source>
</evidence>
<sequence>MTDSWSPVDPGGLLEYSVVYTDRSLNHMSVRFQDVLNGISERLKEVYRARSCVIVPGSGTFGMEAVARQFAGGQHCLIIRNGWFSYRWTQILEMGDIARSSTVMQAQREGEGAQAPFRPAPVETVVARIREEKPAVVFAPHVETSAGMLLPDDYLRAIADAVHEHDGLFVLDCIASGTHWVDMEACGVDVLVSAPQKGWSSSPCCAMVMLSATARERIESTTSSSYACDLRKWLQIIETYEAGKHAYHATMPTDGLTRLLAMMKETEALGLDAAKERQFALGRAVRERLEAKGFRSVAAEGFQASGVVVSFTDDPQIQSGQRFREAGVQIAAGVPLMCDEGDDFHSFRIGLFGLDKLENVDRTVTRFAEALEQVS</sequence>
<dbReference type="InterPro" id="IPR024169">
    <property type="entry name" value="SP_NH2Trfase/AEP_transaminase"/>
</dbReference>
<evidence type="ECO:0000256" key="1">
    <source>
        <dbReference type="ARBA" id="ARBA00001933"/>
    </source>
</evidence>
<reference evidence="5 6" key="1">
    <citation type="submission" date="2013-03" db="EMBL/GenBank/DDBJ databases">
        <title>Salinisphaera dokdonensis CL-ES53 Genome Sequencing.</title>
        <authorList>
            <person name="Li C."/>
            <person name="Lai Q."/>
            <person name="Shao Z."/>
        </authorList>
    </citation>
    <scope>NUCLEOTIDE SEQUENCE [LARGE SCALE GENOMIC DNA]</scope>
    <source>
        <strain evidence="5 6">CL-ES53</strain>
    </source>
</reference>
<dbReference type="InterPro" id="IPR015424">
    <property type="entry name" value="PyrdxlP-dep_Trfase"/>
</dbReference>
<evidence type="ECO:0000313" key="6">
    <source>
        <dbReference type="Proteomes" id="UP001460888"/>
    </source>
</evidence>
<dbReference type="SUPFAM" id="SSF53383">
    <property type="entry name" value="PLP-dependent transferases"/>
    <property type="match status" value="1"/>
</dbReference>
<comment type="similarity">
    <text evidence="2">Belongs to the class-V pyridoxal-phosphate-dependent aminotransferase family.</text>
</comment>
<organism evidence="5 6">
    <name type="scientific">Salinisphaera dokdonensis CL-ES53</name>
    <dbReference type="NCBI Taxonomy" id="1304272"/>
    <lineage>
        <taxon>Bacteria</taxon>
        <taxon>Pseudomonadati</taxon>
        <taxon>Pseudomonadota</taxon>
        <taxon>Gammaproteobacteria</taxon>
        <taxon>Salinisphaerales</taxon>
        <taxon>Salinisphaeraceae</taxon>
        <taxon>Salinisphaera</taxon>
    </lineage>
</organism>
<dbReference type="InterPro" id="IPR015422">
    <property type="entry name" value="PyrdxlP-dep_Trfase_small"/>
</dbReference>
<proteinExistence type="inferred from homology"/>
<dbReference type="Gene3D" id="3.90.1150.10">
    <property type="entry name" value="Aspartate Aminotransferase, domain 1"/>
    <property type="match status" value="1"/>
</dbReference>
<dbReference type="InterPro" id="IPR000192">
    <property type="entry name" value="Aminotrans_V_dom"/>
</dbReference>
<feature type="domain" description="Aminotransferase class V" evidence="4">
    <location>
        <begin position="22"/>
        <end position="333"/>
    </location>
</feature>
<keyword evidence="5" id="KW-0032">Aminotransferase</keyword>
<accession>A0ABV2B390</accession>
<dbReference type="PANTHER" id="PTHR21152">
    <property type="entry name" value="AMINOTRANSFERASE CLASS V"/>
    <property type="match status" value="1"/>
</dbReference>